<keyword evidence="3" id="KW-0413">Isomerase</keyword>
<accession>S9SAB1</accession>
<dbReference type="PANTHER" id="PTHR43172:SF2">
    <property type="entry name" value="ADENYLOSUCCINATE LYASE C-TERMINAL DOMAIN-CONTAINING PROTEIN"/>
    <property type="match status" value="1"/>
</dbReference>
<proteinExistence type="inferred from homology"/>
<dbReference type="EC" id="5.5.1.2" evidence="3"/>
<dbReference type="STRING" id="1123069.ruthe_02813"/>
<dbReference type="InterPro" id="IPR020557">
    <property type="entry name" value="Fumarate_lyase_CS"/>
</dbReference>
<protein>
    <submittedName>
        <fullName evidence="3">3-carboxy-cis,cis-muconate cycloisomerase</fullName>
        <ecNumber evidence="3">5.5.1.2</ecNumber>
    </submittedName>
</protein>
<feature type="domain" description="Adenylosuccinate lyase C-terminal" evidence="2">
    <location>
        <begin position="347"/>
        <end position="419"/>
    </location>
</feature>
<dbReference type="Pfam" id="PF00206">
    <property type="entry name" value="Lyase_1"/>
    <property type="match status" value="1"/>
</dbReference>
<dbReference type="PATRIC" id="fig|1123069.3.peg.2782"/>
<evidence type="ECO:0000313" key="4">
    <source>
        <dbReference type="Proteomes" id="UP000015346"/>
    </source>
</evidence>
<name>S9SAB1_9RHOB</name>
<evidence type="ECO:0000313" key="3">
    <source>
        <dbReference type="EMBL" id="EPX83189.1"/>
    </source>
</evidence>
<dbReference type="Gene3D" id="1.10.40.30">
    <property type="entry name" value="Fumarase/aspartase (C-terminal domain)"/>
    <property type="match status" value="1"/>
</dbReference>
<dbReference type="Proteomes" id="UP000015346">
    <property type="component" value="Unassembled WGS sequence"/>
</dbReference>
<dbReference type="PANTHER" id="PTHR43172">
    <property type="entry name" value="ADENYLOSUCCINATE LYASE"/>
    <property type="match status" value="1"/>
</dbReference>
<organism evidence="3 4">
    <name type="scientific">Rubellimicrobium thermophilum DSM 16684</name>
    <dbReference type="NCBI Taxonomy" id="1123069"/>
    <lineage>
        <taxon>Bacteria</taxon>
        <taxon>Pseudomonadati</taxon>
        <taxon>Pseudomonadota</taxon>
        <taxon>Alphaproteobacteria</taxon>
        <taxon>Rhodobacterales</taxon>
        <taxon>Roseobacteraceae</taxon>
        <taxon>Rubellimicrobium</taxon>
    </lineage>
</organism>
<dbReference type="PRINTS" id="PR00149">
    <property type="entry name" value="FUMRATELYASE"/>
</dbReference>
<dbReference type="SUPFAM" id="SSF48557">
    <property type="entry name" value="L-aspartase-like"/>
    <property type="match status" value="1"/>
</dbReference>
<dbReference type="GO" id="GO:0047472">
    <property type="term" value="F:3-carboxy-cis,cis-muconate cycloisomerase activity"/>
    <property type="evidence" value="ECO:0007669"/>
    <property type="project" value="UniProtKB-EC"/>
</dbReference>
<dbReference type="PRINTS" id="PR00145">
    <property type="entry name" value="ARGSUCLYASE"/>
</dbReference>
<keyword evidence="4" id="KW-1185">Reference proteome</keyword>
<dbReference type="HOGENOM" id="CLU_030949_3_3_5"/>
<dbReference type="AlphaFoldDB" id="S9SAB1"/>
<dbReference type="SMART" id="SM00998">
    <property type="entry name" value="ADSL_C"/>
    <property type="match status" value="1"/>
</dbReference>
<dbReference type="InterPro" id="IPR022761">
    <property type="entry name" value="Fumarate_lyase_N"/>
</dbReference>
<comment type="caution">
    <text evidence="3">The sequence shown here is derived from an EMBL/GenBank/DDBJ whole genome shotgun (WGS) entry which is preliminary data.</text>
</comment>
<dbReference type="Gene3D" id="1.20.200.10">
    <property type="entry name" value="Fumarase/aspartase (Central domain)"/>
    <property type="match status" value="1"/>
</dbReference>
<reference evidence="3 4" key="1">
    <citation type="journal article" date="2013" name="Stand. Genomic Sci.">
        <title>Genome sequence of the reddish-pigmented Rubellimicrobium thermophilum type strain (DSM 16684(T)), a member of the Roseobacter clade.</title>
        <authorList>
            <person name="Fiebig A."/>
            <person name="Riedel T."/>
            <person name="Gronow S."/>
            <person name="Petersen J."/>
            <person name="Klenk H.P."/>
            <person name="Goker M."/>
        </authorList>
    </citation>
    <scope>NUCLEOTIDE SEQUENCE [LARGE SCALE GENOMIC DNA]</scope>
    <source>
        <strain evidence="3 4">DSM 16684</strain>
    </source>
</reference>
<dbReference type="InterPro" id="IPR008948">
    <property type="entry name" value="L-Aspartase-like"/>
</dbReference>
<gene>
    <name evidence="3" type="ORF">ruthe_02813</name>
</gene>
<dbReference type="PROSITE" id="PS00163">
    <property type="entry name" value="FUMARATE_LYASES"/>
    <property type="match status" value="1"/>
</dbReference>
<sequence length="427" mass="44634">MRRWRGSFSDGAEIAAMLRVEEALARVQGALGLIPAEAAAAIERAAREVAIDPAALAAETARHGVPVPGLLAAFRAAAHAPEAMQYLHWGATSQDIMDTALALRLREVLDLWQARLDGLVERLGALAAAHADLPMAARTYGQAATPTSFGAVVAGWGWPLLDWRDGLAPLRGEVLRVSLSGAAGTLSAMDTRGPAVRTALARELGLADPGRDWHADRSGMARLAAFAAGLAGSLGKMGEDLILLAQSGLAEVSLGGGGGSSTMPQKQNPVAPSALVALARHVIGLAGTLHGAGLHRQQRDGAAWFTEWLTLPQMCIATGRMLLLSQEILSGLAPDPAAMARSLEADGGLVHAEALTFVLAERMPRPEAQAAVAALCREVRKTGLPLLRLLEQHFPGTDWDAHARARGLGQAPAEARAFAARAGRSRP</sequence>
<dbReference type="InterPro" id="IPR000362">
    <property type="entry name" value="Fumarate_lyase_fam"/>
</dbReference>
<dbReference type="InterPro" id="IPR019468">
    <property type="entry name" value="AdenyloSucc_lyase_C"/>
</dbReference>
<evidence type="ECO:0000256" key="1">
    <source>
        <dbReference type="ARBA" id="ARBA00034772"/>
    </source>
</evidence>
<dbReference type="EMBL" id="AOLV01000033">
    <property type="protein sequence ID" value="EPX83189.1"/>
    <property type="molecule type" value="Genomic_DNA"/>
</dbReference>
<evidence type="ECO:0000259" key="2">
    <source>
        <dbReference type="SMART" id="SM00998"/>
    </source>
</evidence>
<dbReference type="GO" id="GO:0016829">
    <property type="term" value="F:lyase activity"/>
    <property type="evidence" value="ECO:0007669"/>
    <property type="project" value="UniProtKB-ARBA"/>
</dbReference>
<comment type="similarity">
    <text evidence="1">Belongs to the class-II fumarase/aspartase family.</text>
</comment>